<dbReference type="Pfam" id="PF01023">
    <property type="entry name" value="S_100"/>
    <property type="match status" value="1"/>
</dbReference>
<comment type="subunit">
    <text evidence="15">Homodimer. Part of a copper-dependent multiprotein complex containing S100A13, FGF1 and SYT1. Interacts with FGF1 and SYT1. Interacts with IL1A.</text>
</comment>
<accession>A0A8C6DRX7</accession>
<comment type="similarity">
    <text evidence="3">Belongs to the S-100 family.</text>
</comment>
<dbReference type="PANTHER" id="PTHR11639">
    <property type="entry name" value="S100 CALCIUM-BINDING PROTEIN"/>
    <property type="match status" value="1"/>
</dbReference>
<dbReference type="GO" id="GO:0015031">
    <property type="term" value="P:protein transport"/>
    <property type="evidence" value="ECO:0007669"/>
    <property type="project" value="UniProtKB-KW"/>
</dbReference>
<evidence type="ECO:0000256" key="18">
    <source>
        <dbReference type="SAM" id="MobiDB-lite"/>
    </source>
</evidence>
<dbReference type="Ensembl" id="ENSMMST00000020053.1">
    <property type="protein sequence ID" value="ENSMMSP00000018150.1"/>
    <property type="gene ID" value="ENSMMSG00000013756.1"/>
</dbReference>
<dbReference type="GO" id="GO:0008289">
    <property type="term" value="F:lipid binding"/>
    <property type="evidence" value="ECO:0007669"/>
    <property type="project" value="UniProtKB-KW"/>
</dbReference>
<reference evidence="20" key="2">
    <citation type="submission" date="2025-09" db="UniProtKB">
        <authorList>
            <consortium name="Ensembl"/>
        </authorList>
    </citation>
    <scope>IDENTIFICATION</scope>
</reference>
<dbReference type="FunFam" id="1.10.238.10:FF:000260">
    <property type="entry name" value="Protein S100-A13"/>
    <property type="match status" value="1"/>
</dbReference>
<keyword evidence="13" id="KW-0446">Lipid-binding</keyword>
<keyword evidence="10" id="KW-0106">Calcium</keyword>
<reference evidence="20" key="1">
    <citation type="submission" date="2025-08" db="UniProtKB">
        <authorList>
            <consortium name="Ensembl"/>
        </authorList>
    </citation>
    <scope>IDENTIFICATION</scope>
</reference>
<dbReference type="SUPFAM" id="SSF47473">
    <property type="entry name" value="EF-hand"/>
    <property type="match status" value="1"/>
</dbReference>
<evidence type="ECO:0000256" key="8">
    <source>
        <dbReference type="ARBA" id="ARBA00022723"/>
    </source>
</evidence>
<gene>
    <name evidence="20" type="primary">S100A13</name>
</gene>
<dbReference type="PANTHER" id="PTHR11639:SF57">
    <property type="entry name" value="PROTEIN S100-A13"/>
    <property type="match status" value="1"/>
</dbReference>
<protein>
    <recommendedName>
        <fullName evidence="16">Protein S100-A13</fullName>
    </recommendedName>
    <alternativeName>
        <fullName evidence="17">S100 calcium-binding protein A13</fullName>
    </alternativeName>
</protein>
<dbReference type="CDD" id="cd05022">
    <property type="entry name" value="S-100A13"/>
    <property type="match status" value="1"/>
</dbReference>
<keyword evidence="6" id="KW-0964">Secreted</keyword>
<evidence type="ECO:0000256" key="17">
    <source>
        <dbReference type="ARBA" id="ARBA00076815"/>
    </source>
</evidence>
<dbReference type="GO" id="GO:0048306">
    <property type="term" value="F:calcium-dependent protein binding"/>
    <property type="evidence" value="ECO:0007669"/>
    <property type="project" value="TreeGrafter"/>
</dbReference>
<evidence type="ECO:0000256" key="6">
    <source>
        <dbReference type="ARBA" id="ARBA00022525"/>
    </source>
</evidence>
<evidence type="ECO:0000256" key="4">
    <source>
        <dbReference type="ARBA" id="ARBA00022448"/>
    </source>
</evidence>
<dbReference type="GO" id="GO:0048471">
    <property type="term" value="C:perinuclear region of cytoplasm"/>
    <property type="evidence" value="ECO:0007669"/>
    <property type="project" value="TreeGrafter"/>
</dbReference>
<evidence type="ECO:0000256" key="16">
    <source>
        <dbReference type="ARBA" id="ARBA00069237"/>
    </source>
</evidence>
<comment type="subcellular location">
    <subcellularLocation>
        <location evidence="1">Cytoplasm</location>
    </subcellularLocation>
    <subcellularLocation>
        <location evidence="2">Secreted</location>
    </subcellularLocation>
</comment>
<dbReference type="GO" id="GO:0005615">
    <property type="term" value="C:extracellular space"/>
    <property type="evidence" value="ECO:0007669"/>
    <property type="project" value="TreeGrafter"/>
</dbReference>
<dbReference type="GO" id="GO:0005509">
    <property type="term" value="F:calcium ion binding"/>
    <property type="evidence" value="ECO:0007669"/>
    <property type="project" value="TreeGrafter"/>
</dbReference>
<evidence type="ECO:0000256" key="10">
    <source>
        <dbReference type="ARBA" id="ARBA00022837"/>
    </source>
</evidence>
<keyword evidence="12" id="KW-0186">Copper</keyword>
<dbReference type="AlphaFoldDB" id="A0A8C6DRX7"/>
<evidence type="ECO:0000256" key="13">
    <source>
        <dbReference type="ARBA" id="ARBA00023121"/>
    </source>
</evidence>
<organism evidence="20 21">
    <name type="scientific">Moschus moschiferus</name>
    <name type="common">Siberian musk deer</name>
    <name type="synonym">Moschus sibiricus</name>
    <dbReference type="NCBI Taxonomy" id="68415"/>
    <lineage>
        <taxon>Eukaryota</taxon>
        <taxon>Metazoa</taxon>
        <taxon>Chordata</taxon>
        <taxon>Craniata</taxon>
        <taxon>Vertebrata</taxon>
        <taxon>Euteleostomi</taxon>
        <taxon>Mammalia</taxon>
        <taxon>Eutheria</taxon>
        <taxon>Laurasiatheria</taxon>
        <taxon>Artiodactyla</taxon>
        <taxon>Ruminantia</taxon>
        <taxon>Pecora</taxon>
        <taxon>Moschidae</taxon>
        <taxon>Moschus</taxon>
    </lineage>
</organism>
<dbReference type="Gene3D" id="1.10.238.10">
    <property type="entry name" value="EF-hand"/>
    <property type="match status" value="1"/>
</dbReference>
<comment type="function">
    <text evidence="14">Plays a role in the export of proteins that lack a signal peptide and are secreted by an alternative pathway. Binds two calcium ions per subunit. Binds one copper ion. Binding of one copper ion does not interfere with calcium binding. Required for the copper-dependent stress-induced export of IL1A and FGF1. The calcium-free protein binds to lipid vesicles containing phosphatidylserine, but not to vesicles containing phosphatidylcholine.</text>
</comment>
<keyword evidence="8" id="KW-0479">Metal-binding</keyword>
<keyword evidence="11" id="KW-0653">Protein transport</keyword>
<evidence type="ECO:0000256" key="9">
    <source>
        <dbReference type="ARBA" id="ARBA00022737"/>
    </source>
</evidence>
<dbReference type="SMART" id="SM01394">
    <property type="entry name" value="S_100"/>
    <property type="match status" value="1"/>
</dbReference>
<evidence type="ECO:0000256" key="15">
    <source>
        <dbReference type="ARBA" id="ARBA00063552"/>
    </source>
</evidence>
<keyword evidence="7" id="KW-0597">Phosphoprotein</keyword>
<keyword evidence="9" id="KW-0677">Repeat</keyword>
<keyword evidence="21" id="KW-1185">Reference proteome</keyword>
<evidence type="ECO:0000256" key="5">
    <source>
        <dbReference type="ARBA" id="ARBA00022490"/>
    </source>
</evidence>
<dbReference type="InterPro" id="IPR013787">
    <property type="entry name" value="S100_Ca-bd_sub"/>
</dbReference>
<evidence type="ECO:0000256" key="12">
    <source>
        <dbReference type="ARBA" id="ARBA00023008"/>
    </source>
</evidence>
<evidence type="ECO:0000313" key="21">
    <source>
        <dbReference type="Proteomes" id="UP000694544"/>
    </source>
</evidence>
<feature type="region of interest" description="Disordered" evidence="18">
    <location>
        <begin position="1"/>
        <end position="22"/>
    </location>
</feature>
<proteinExistence type="inferred from homology"/>
<name>A0A8C6DRX7_MOSMO</name>
<dbReference type="Proteomes" id="UP000694544">
    <property type="component" value="Unplaced"/>
</dbReference>
<keyword evidence="5" id="KW-0963">Cytoplasm</keyword>
<evidence type="ECO:0000256" key="7">
    <source>
        <dbReference type="ARBA" id="ARBA00022553"/>
    </source>
</evidence>
<feature type="domain" description="S100/CaBP-9k-type calcium binding subdomain" evidence="19">
    <location>
        <begin position="75"/>
        <end position="117"/>
    </location>
</feature>
<evidence type="ECO:0000313" key="20">
    <source>
        <dbReference type="Ensembl" id="ENSMMSP00000018150.1"/>
    </source>
</evidence>
<dbReference type="GeneTree" id="ENSGT00940000161854"/>
<evidence type="ECO:0000256" key="2">
    <source>
        <dbReference type="ARBA" id="ARBA00004613"/>
    </source>
</evidence>
<evidence type="ECO:0000256" key="14">
    <source>
        <dbReference type="ARBA" id="ARBA00053203"/>
    </source>
</evidence>
<keyword evidence="4" id="KW-0813">Transport</keyword>
<sequence length="164" mass="18220">MSGHGPSRHPPPPLPLAVSASTEPRLPFLGDEGWEGHGVLSPTLCPAAPEERCQPREDISSSCRVLMAAEPLTELEVAIETVVTTFFTFAGREGRKGSLSVNEFKELVTQQLPHLLKDVGSLDEKMKSLDVNQDSELKFSEYWRLIGELAKEIRKEKALEIRKK</sequence>
<evidence type="ECO:0000256" key="3">
    <source>
        <dbReference type="ARBA" id="ARBA00007323"/>
    </source>
</evidence>
<evidence type="ECO:0000256" key="1">
    <source>
        <dbReference type="ARBA" id="ARBA00004496"/>
    </source>
</evidence>
<dbReference type="InterPro" id="IPR011992">
    <property type="entry name" value="EF-hand-dom_pair"/>
</dbReference>
<evidence type="ECO:0000256" key="11">
    <source>
        <dbReference type="ARBA" id="ARBA00022927"/>
    </source>
</evidence>
<evidence type="ECO:0000259" key="19">
    <source>
        <dbReference type="SMART" id="SM01394"/>
    </source>
</evidence>